<keyword evidence="5 12" id="KW-0812">Transmembrane</keyword>
<evidence type="ECO:0000256" key="7">
    <source>
        <dbReference type="ARBA" id="ARBA00023053"/>
    </source>
</evidence>
<feature type="transmembrane region" description="Helical" evidence="13">
    <location>
        <begin position="392"/>
        <end position="416"/>
    </location>
</feature>
<organism evidence="14 15">
    <name type="scientific">Bactrocera dorsalis</name>
    <name type="common">Oriental fruit fly</name>
    <name type="synonym">Dacus dorsalis</name>
    <dbReference type="NCBI Taxonomy" id="27457"/>
    <lineage>
        <taxon>Eukaryota</taxon>
        <taxon>Metazoa</taxon>
        <taxon>Ecdysozoa</taxon>
        <taxon>Arthropoda</taxon>
        <taxon>Hexapoda</taxon>
        <taxon>Insecta</taxon>
        <taxon>Pterygota</taxon>
        <taxon>Neoptera</taxon>
        <taxon>Endopterygota</taxon>
        <taxon>Diptera</taxon>
        <taxon>Brachycera</taxon>
        <taxon>Muscomorpha</taxon>
        <taxon>Tephritoidea</taxon>
        <taxon>Tephritidae</taxon>
        <taxon>Bactrocera</taxon>
        <taxon>Bactrocera</taxon>
    </lineage>
</organism>
<dbReference type="AlphaFoldDB" id="A0A8N4L0Z0"/>
<comment type="subcellular location">
    <subcellularLocation>
        <location evidence="1">Membrane</location>
        <topology evidence="1">Multi-pass membrane protein</topology>
    </subcellularLocation>
</comment>
<accession>A0A8N4L0Z0</accession>
<keyword evidence="11 12" id="KW-0407">Ion channel</keyword>
<keyword evidence="4 12" id="KW-0894">Sodium channel</keyword>
<sequence length="502" mass="57255">MLVSINPKYTKITDDPFPAVTICNLNQAYKAKAQQFSIDSYEYTKTQMLCKRDVNMTVVDAIKDWSDLRDFISEISQPCSKMLLKCKYAGVIFNCTELFRPLITDNGLCCTFNMIDPKFMFRDFNSKTSLNYNYPEGYVPVDWSSEAGYPNDLPEKFIPMKSVGTGESVGLSLILDVESEEYYCSASDSIGFKILLHNPLEVPNMHEIGLLLSPGLETKIRIQPEKVESEKYLRYISKNARKCLFENEKRLKMYIEYTQRNCGIECSAAEILENCGCLPHHVPKFSGNETTCSMSASNCVERTRLETMLIDNSRRDCSDVCLPSCNDLTYMPTFFSAPLIHSGFQNDEIKTNISNTYLEKNIAVVNIYFKDTIYRSQKNSDFIGITDFLSNIGGIISLFFGFSFISLAEMIFFAFLKPLRVLFTQLKWGIAKSAKFQKLKSIQPLLKKDSMGLYGSLERNPFVTQNTIQKGQAWQVVLGKQRMLGYGRKTPEPWQPGMEYTP</sequence>
<dbReference type="GeneID" id="115065817"/>
<dbReference type="Gene3D" id="1.10.287.770">
    <property type="entry name" value="YojJ-like"/>
    <property type="match status" value="1"/>
</dbReference>
<dbReference type="RefSeq" id="XP_029404445.2">
    <property type="nucleotide sequence ID" value="XM_029548585.2"/>
</dbReference>
<evidence type="ECO:0000256" key="4">
    <source>
        <dbReference type="ARBA" id="ARBA00022461"/>
    </source>
</evidence>
<evidence type="ECO:0000256" key="8">
    <source>
        <dbReference type="ARBA" id="ARBA00023065"/>
    </source>
</evidence>
<evidence type="ECO:0000256" key="5">
    <source>
        <dbReference type="ARBA" id="ARBA00022692"/>
    </source>
</evidence>
<dbReference type="Gene3D" id="2.60.470.10">
    <property type="entry name" value="Acid-sensing ion channels like domains"/>
    <property type="match status" value="1"/>
</dbReference>
<keyword evidence="6 13" id="KW-1133">Transmembrane helix</keyword>
<comment type="similarity">
    <text evidence="2 12">Belongs to the amiloride-sensitive sodium channel (TC 1.A.6) family.</text>
</comment>
<evidence type="ECO:0000256" key="12">
    <source>
        <dbReference type="RuleBase" id="RU000679"/>
    </source>
</evidence>
<keyword evidence="8 12" id="KW-0406">Ion transport</keyword>
<evidence type="ECO:0000256" key="11">
    <source>
        <dbReference type="ARBA" id="ARBA00023303"/>
    </source>
</evidence>
<keyword evidence="7" id="KW-0915">Sodium</keyword>
<evidence type="ECO:0000256" key="1">
    <source>
        <dbReference type="ARBA" id="ARBA00004141"/>
    </source>
</evidence>
<name>A0A8N4L0Z0_BACDO</name>
<dbReference type="GO" id="GO:0015280">
    <property type="term" value="F:ligand-gated sodium channel activity"/>
    <property type="evidence" value="ECO:0007669"/>
    <property type="project" value="TreeGrafter"/>
</dbReference>
<gene>
    <name evidence="15" type="primary">LOC115065817</name>
</gene>
<dbReference type="KEGG" id="bdr:115065817"/>
<keyword evidence="14" id="KW-1185">Reference proteome</keyword>
<dbReference type="Pfam" id="PF00858">
    <property type="entry name" value="ASC"/>
    <property type="match status" value="1"/>
</dbReference>
<evidence type="ECO:0000256" key="10">
    <source>
        <dbReference type="ARBA" id="ARBA00023201"/>
    </source>
</evidence>
<proteinExistence type="inferred from homology"/>
<keyword evidence="10 12" id="KW-0739">Sodium transport</keyword>
<dbReference type="GO" id="GO:0005886">
    <property type="term" value="C:plasma membrane"/>
    <property type="evidence" value="ECO:0007669"/>
    <property type="project" value="TreeGrafter"/>
</dbReference>
<dbReference type="PRINTS" id="PR01078">
    <property type="entry name" value="AMINACHANNEL"/>
</dbReference>
<dbReference type="PANTHER" id="PTHR11690">
    <property type="entry name" value="AMILORIDE-SENSITIVE SODIUM CHANNEL-RELATED"/>
    <property type="match status" value="1"/>
</dbReference>
<evidence type="ECO:0000256" key="9">
    <source>
        <dbReference type="ARBA" id="ARBA00023136"/>
    </source>
</evidence>
<keyword evidence="3 12" id="KW-0813">Transport</keyword>
<evidence type="ECO:0000256" key="2">
    <source>
        <dbReference type="ARBA" id="ARBA00007193"/>
    </source>
</evidence>
<reference evidence="15" key="1">
    <citation type="submission" date="2025-08" db="UniProtKB">
        <authorList>
            <consortium name="RefSeq"/>
        </authorList>
    </citation>
    <scope>IDENTIFICATION</scope>
    <source>
        <tissue evidence="15">Adult</tissue>
    </source>
</reference>
<evidence type="ECO:0000313" key="14">
    <source>
        <dbReference type="Proteomes" id="UP001652620"/>
    </source>
</evidence>
<evidence type="ECO:0000256" key="6">
    <source>
        <dbReference type="ARBA" id="ARBA00022989"/>
    </source>
</evidence>
<evidence type="ECO:0000313" key="15">
    <source>
        <dbReference type="RefSeq" id="XP_029404445.2"/>
    </source>
</evidence>
<keyword evidence="9 13" id="KW-0472">Membrane</keyword>
<dbReference type="OrthoDB" id="6021021at2759"/>
<dbReference type="InterPro" id="IPR001873">
    <property type="entry name" value="ENaC"/>
</dbReference>
<evidence type="ECO:0000256" key="3">
    <source>
        <dbReference type="ARBA" id="ARBA00022448"/>
    </source>
</evidence>
<evidence type="ECO:0000256" key="13">
    <source>
        <dbReference type="SAM" id="Phobius"/>
    </source>
</evidence>
<protein>
    <submittedName>
        <fullName evidence="15">Pickpocket protein 28-like</fullName>
    </submittedName>
</protein>
<dbReference type="PANTHER" id="PTHR11690:SF243">
    <property type="entry name" value="PICKPOCKET 12-RELATED"/>
    <property type="match status" value="1"/>
</dbReference>
<dbReference type="Proteomes" id="UP001652620">
    <property type="component" value="Chromosome 4"/>
</dbReference>